<accession>A0AAQ3USH6</accession>
<dbReference type="Proteomes" id="UP001341281">
    <property type="component" value="Chromosome 09"/>
</dbReference>
<name>A0AAQ3USH6_PASNO</name>
<keyword evidence="2" id="KW-1185">Reference proteome</keyword>
<dbReference type="EMBL" id="CP144753">
    <property type="protein sequence ID" value="WVZ95617.1"/>
    <property type="molecule type" value="Genomic_DNA"/>
</dbReference>
<reference evidence="1 2" key="1">
    <citation type="submission" date="2024-02" db="EMBL/GenBank/DDBJ databases">
        <title>High-quality chromosome-scale genome assembly of Pensacola bahiagrass (Paspalum notatum Flugge var. saurae).</title>
        <authorList>
            <person name="Vega J.M."/>
            <person name="Podio M."/>
            <person name="Orjuela J."/>
            <person name="Siena L.A."/>
            <person name="Pessino S.C."/>
            <person name="Combes M.C."/>
            <person name="Mariac C."/>
            <person name="Albertini E."/>
            <person name="Pupilli F."/>
            <person name="Ortiz J.P.A."/>
            <person name="Leblanc O."/>
        </authorList>
    </citation>
    <scope>NUCLEOTIDE SEQUENCE [LARGE SCALE GENOMIC DNA]</scope>
    <source>
        <strain evidence="1">R1</strain>
        <tissue evidence="1">Leaf</tissue>
    </source>
</reference>
<evidence type="ECO:0000313" key="1">
    <source>
        <dbReference type="EMBL" id="WVZ95617.1"/>
    </source>
</evidence>
<gene>
    <name evidence="1" type="ORF">U9M48_041353</name>
</gene>
<protein>
    <submittedName>
        <fullName evidence="1">Uncharacterized protein</fullName>
    </submittedName>
</protein>
<dbReference type="AlphaFoldDB" id="A0AAQ3USH6"/>
<sequence>MDSGSSRNTKGKREAVDYGRDLKSYFSKGFSTTPSTHGSRVGLEALEREVVDFYFGPIVDLMCTLRVFLHLRYF</sequence>
<evidence type="ECO:0000313" key="2">
    <source>
        <dbReference type="Proteomes" id="UP001341281"/>
    </source>
</evidence>
<organism evidence="1 2">
    <name type="scientific">Paspalum notatum var. saurae</name>
    <dbReference type="NCBI Taxonomy" id="547442"/>
    <lineage>
        <taxon>Eukaryota</taxon>
        <taxon>Viridiplantae</taxon>
        <taxon>Streptophyta</taxon>
        <taxon>Embryophyta</taxon>
        <taxon>Tracheophyta</taxon>
        <taxon>Spermatophyta</taxon>
        <taxon>Magnoliopsida</taxon>
        <taxon>Liliopsida</taxon>
        <taxon>Poales</taxon>
        <taxon>Poaceae</taxon>
        <taxon>PACMAD clade</taxon>
        <taxon>Panicoideae</taxon>
        <taxon>Andropogonodae</taxon>
        <taxon>Paspaleae</taxon>
        <taxon>Paspalinae</taxon>
        <taxon>Paspalum</taxon>
    </lineage>
</organism>
<proteinExistence type="predicted"/>